<dbReference type="AlphaFoldDB" id="A0A7T1WR12"/>
<evidence type="ECO:0000313" key="3">
    <source>
        <dbReference type="Proteomes" id="UP000595046"/>
    </source>
</evidence>
<reference evidence="3" key="1">
    <citation type="submission" date="2020-02" db="EMBL/GenBank/DDBJ databases">
        <title>Streptomyces sp. ASO4wet.</title>
        <authorList>
            <person name="Risdian C."/>
            <person name="Landwehr W."/>
            <person name="Schupp P."/>
            <person name="Wink J."/>
        </authorList>
    </citation>
    <scope>NUCLEOTIDE SEQUENCE [LARGE SCALE GENOMIC DNA]</scope>
    <source>
        <strain evidence="3">ASO4wet</strain>
    </source>
</reference>
<sequence length="281" mass="29956">MLGLAALVLLVGLPLGVWKLPYLLDGQYLDTDSIGEGVGSATLVTGLRTAMVTCVAAIGAGVALFYTASTYRLNHRGQVTDRFTKALERLDSEHIYVRIGGILALEQIIRDAPDHAADAARVLGHFVRHMRPPASLDRPDADIQAALTALTRPESRAHVWDHALDLRNLCLVGADLQGADLTNALLEKSILTDADLCGANLTHAQLIDANLTDALLSEVNLTGARLLGADLTDAELICADFTGACVTVDQLLSALDLLDVRLSPDMARDARIVARLRRGAG</sequence>
<dbReference type="SUPFAM" id="SSF141571">
    <property type="entry name" value="Pentapeptide repeat-like"/>
    <property type="match status" value="1"/>
</dbReference>
<organism evidence="2 3">
    <name type="scientific">Streptomyces bathyalis</name>
    <dbReference type="NCBI Taxonomy" id="2710756"/>
    <lineage>
        <taxon>Bacteria</taxon>
        <taxon>Bacillati</taxon>
        <taxon>Actinomycetota</taxon>
        <taxon>Actinomycetes</taxon>
        <taxon>Kitasatosporales</taxon>
        <taxon>Streptomycetaceae</taxon>
        <taxon>Streptomyces</taxon>
    </lineage>
</organism>
<keyword evidence="1" id="KW-0472">Membrane</keyword>
<keyword evidence="1" id="KW-0812">Transmembrane</keyword>
<gene>
    <name evidence="2" type="ORF">G4Z16_15360</name>
</gene>
<dbReference type="Proteomes" id="UP000595046">
    <property type="component" value="Chromosome"/>
</dbReference>
<dbReference type="RefSeq" id="WP_197351347.1">
    <property type="nucleotide sequence ID" value="NZ_CP048882.1"/>
</dbReference>
<evidence type="ECO:0000256" key="1">
    <source>
        <dbReference type="SAM" id="Phobius"/>
    </source>
</evidence>
<dbReference type="EMBL" id="CP048882">
    <property type="protein sequence ID" value="QPP07538.1"/>
    <property type="molecule type" value="Genomic_DNA"/>
</dbReference>
<dbReference type="InterPro" id="IPR001646">
    <property type="entry name" value="5peptide_repeat"/>
</dbReference>
<dbReference type="Gene3D" id="2.160.20.80">
    <property type="entry name" value="E3 ubiquitin-protein ligase SopA"/>
    <property type="match status" value="1"/>
</dbReference>
<dbReference type="Pfam" id="PF00805">
    <property type="entry name" value="Pentapeptide"/>
    <property type="match status" value="1"/>
</dbReference>
<dbReference type="KEGG" id="sbat:G4Z16_15360"/>
<name>A0A7T1WR12_9ACTN</name>
<keyword evidence="1" id="KW-1133">Transmembrane helix</keyword>
<evidence type="ECO:0000313" key="2">
    <source>
        <dbReference type="EMBL" id="QPP07538.1"/>
    </source>
</evidence>
<accession>A0A7T1WR12</accession>
<protein>
    <submittedName>
        <fullName evidence="2">Pentapeptide repeat-containing protein</fullName>
    </submittedName>
</protein>
<keyword evidence="3" id="KW-1185">Reference proteome</keyword>
<dbReference type="PANTHER" id="PTHR14136">
    <property type="entry name" value="BTB_POZ DOMAIN-CONTAINING PROTEIN KCTD9"/>
    <property type="match status" value="1"/>
</dbReference>
<dbReference type="InterPro" id="IPR051082">
    <property type="entry name" value="Pentapeptide-BTB/POZ_domain"/>
</dbReference>
<feature type="transmembrane region" description="Helical" evidence="1">
    <location>
        <begin position="43"/>
        <end position="66"/>
    </location>
</feature>
<proteinExistence type="predicted"/>
<dbReference type="PANTHER" id="PTHR14136:SF17">
    <property type="entry name" value="BTB_POZ DOMAIN-CONTAINING PROTEIN KCTD9"/>
    <property type="match status" value="1"/>
</dbReference>